<evidence type="ECO:0000313" key="3">
    <source>
        <dbReference type="Proteomes" id="UP001229421"/>
    </source>
</evidence>
<comment type="caution">
    <text evidence="2">The sequence shown here is derived from an EMBL/GenBank/DDBJ whole genome shotgun (WGS) entry which is preliminary data.</text>
</comment>
<gene>
    <name evidence="2" type="ORF">QVD17_03887</name>
</gene>
<feature type="signal peptide" evidence="1">
    <location>
        <begin position="1"/>
        <end position="21"/>
    </location>
</feature>
<proteinExistence type="predicted"/>
<accession>A0AAD8LC42</accession>
<protein>
    <submittedName>
        <fullName evidence="2">Uncharacterized protein</fullName>
    </submittedName>
</protein>
<keyword evidence="3" id="KW-1185">Reference proteome</keyword>
<name>A0AAD8LC42_TARER</name>
<evidence type="ECO:0000256" key="1">
    <source>
        <dbReference type="SAM" id="SignalP"/>
    </source>
</evidence>
<organism evidence="2 3">
    <name type="scientific">Tagetes erecta</name>
    <name type="common">African marigold</name>
    <dbReference type="NCBI Taxonomy" id="13708"/>
    <lineage>
        <taxon>Eukaryota</taxon>
        <taxon>Viridiplantae</taxon>
        <taxon>Streptophyta</taxon>
        <taxon>Embryophyta</taxon>
        <taxon>Tracheophyta</taxon>
        <taxon>Spermatophyta</taxon>
        <taxon>Magnoliopsida</taxon>
        <taxon>eudicotyledons</taxon>
        <taxon>Gunneridae</taxon>
        <taxon>Pentapetalae</taxon>
        <taxon>asterids</taxon>
        <taxon>campanulids</taxon>
        <taxon>Asterales</taxon>
        <taxon>Asteraceae</taxon>
        <taxon>Asteroideae</taxon>
        <taxon>Heliantheae alliance</taxon>
        <taxon>Tageteae</taxon>
        <taxon>Tagetes</taxon>
    </lineage>
</organism>
<dbReference type="Proteomes" id="UP001229421">
    <property type="component" value="Unassembled WGS sequence"/>
</dbReference>
<sequence>MLLRFALRKIVLCISPVSSSALDLINKMLQDSAVPATIESDLNVSIPFFRLDDVDIPKTSALSSLSFFSQCCIYNCLHEPAC</sequence>
<keyword evidence="1" id="KW-0732">Signal</keyword>
<evidence type="ECO:0000313" key="2">
    <source>
        <dbReference type="EMBL" id="KAK1438084.1"/>
    </source>
</evidence>
<dbReference type="AlphaFoldDB" id="A0AAD8LC42"/>
<dbReference type="EMBL" id="JAUHHV010000001">
    <property type="protein sequence ID" value="KAK1438084.1"/>
    <property type="molecule type" value="Genomic_DNA"/>
</dbReference>
<reference evidence="2" key="1">
    <citation type="journal article" date="2023" name="bioRxiv">
        <title>Improved chromosome-level genome assembly for marigold (Tagetes erecta).</title>
        <authorList>
            <person name="Jiang F."/>
            <person name="Yuan L."/>
            <person name="Wang S."/>
            <person name="Wang H."/>
            <person name="Xu D."/>
            <person name="Wang A."/>
            <person name="Fan W."/>
        </authorList>
    </citation>
    <scope>NUCLEOTIDE SEQUENCE</scope>
    <source>
        <strain evidence="2">WSJ</strain>
        <tissue evidence="2">Leaf</tissue>
    </source>
</reference>
<feature type="chain" id="PRO_5042208516" evidence="1">
    <location>
        <begin position="22"/>
        <end position="82"/>
    </location>
</feature>